<keyword evidence="11" id="KW-0675">Receptor</keyword>
<feature type="domain" description="G-protein coupled receptors family 2 profile 2" evidence="21">
    <location>
        <begin position="1657"/>
        <end position="1913"/>
    </location>
</feature>
<proteinExistence type="inferred from homology"/>
<evidence type="ECO:0000256" key="3">
    <source>
        <dbReference type="ARBA" id="ARBA00022475"/>
    </source>
</evidence>
<feature type="chain" id="PRO_5034170494" description="Adhesion G-protein coupled receptor G2" evidence="19">
    <location>
        <begin position="37"/>
        <end position="2007"/>
    </location>
</feature>
<keyword evidence="7 18" id="KW-1133">Transmembrane helix</keyword>
<keyword evidence="6 19" id="KW-0732">Signal</keyword>
<feature type="region of interest" description="Disordered" evidence="17">
    <location>
        <begin position="616"/>
        <end position="661"/>
    </location>
</feature>
<dbReference type="InterPro" id="IPR046338">
    <property type="entry name" value="GAIN_dom_sf"/>
</dbReference>
<protein>
    <recommendedName>
        <fullName evidence="14">Adhesion G-protein coupled receptor G2</fullName>
    </recommendedName>
    <alternativeName>
        <fullName evidence="15">G-protein coupled receptor 64</fullName>
    </alternativeName>
</protein>
<dbReference type="PROSITE" id="PS50261">
    <property type="entry name" value="G_PROTEIN_RECEP_F2_4"/>
    <property type="match status" value="1"/>
</dbReference>
<keyword evidence="9 18" id="KW-0472">Membrane</keyword>
<dbReference type="GO" id="GO:0007166">
    <property type="term" value="P:cell surface receptor signaling pathway"/>
    <property type="evidence" value="ECO:0007669"/>
    <property type="project" value="InterPro"/>
</dbReference>
<dbReference type="InterPro" id="IPR057244">
    <property type="entry name" value="GAIN_B"/>
</dbReference>
<comment type="subcellular location">
    <subcellularLocation>
        <location evidence="1">Apical cell membrane</location>
        <topology evidence="1">Multi-pass membrane protein</topology>
    </subcellularLocation>
</comment>
<dbReference type="InterPro" id="IPR058857">
    <property type="entry name" value="GAIN_ADGRG2/6"/>
</dbReference>
<feature type="compositionally biased region" description="Polar residues" evidence="17">
    <location>
        <begin position="295"/>
        <end position="312"/>
    </location>
</feature>
<reference evidence="22" key="1">
    <citation type="submission" date="2025-08" db="UniProtKB">
        <authorList>
            <consortium name="Ensembl"/>
        </authorList>
    </citation>
    <scope>IDENTIFICATION</scope>
</reference>
<dbReference type="InterPro" id="IPR000832">
    <property type="entry name" value="GPCR_2_secretin-like"/>
</dbReference>
<evidence type="ECO:0000256" key="12">
    <source>
        <dbReference type="ARBA" id="ARBA00023180"/>
    </source>
</evidence>
<comment type="similarity">
    <text evidence="2">Belongs to the G-protein coupled receptor 2 family. Adhesion G-protein coupled receptor (ADGR) subfamily.</text>
</comment>
<feature type="domain" description="GAIN-B" evidence="20">
    <location>
        <begin position="1490"/>
        <end position="1647"/>
    </location>
</feature>
<dbReference type="Pfam" id="PF26574">
    <property type="entry name" value="GAIN_ADGRG2"/>
    <property type="match status" value="1"/>
</dbReference>
<evidence type="ECO:0000259" key="20">
    <source>
        <dbReference type="PROSITE" id="PS50221"/>
    </source>
</evidence>
<evidence type="ECO:0000256" key="15">
    <source>
        <dbReference type="ARBA" id="ARBA00083924"/>
    </source>
</evidence>
<keyword evidence="13" id="KW-0807">Transducer</keyword>
<feature type="transmembrane region" description="Helical" evidence="18">
    <location>
        <begin position="1862"/>
        <end position="1883"/>
    </location>
</feature>
<feature type="compositionally biased region" description="Low complexity" evidence="17">
    <location>
        <begin position="1956"/>
        <end position="1975"/>
    </location>
</feature>
<keyword evidence="5 18" id="KW-0812">Transmembrane</keyword>
<dbReference type="PROSITE" id="PS50221">
    <property type="entry name" value="GAIN_B"/>
    <property type="match status" value="1"/>
</dbReference>
<sequence length="2007" mass="218283">MLYKHSKHLSGRYKKSAHHLVWLLCLWAHFLPQVDGFFMSDAKAVLQGCDDHWSLQEKERMPVLFQTTVCVDVQVLSPGEWTAFSYVSVPAPRYELALQGDANNLYAWLLGVRHQFPVQLTTHQWYHICLRWDAPRKSFSLTIGGNSEVYQRTAIARAIPPSGRLLLGCQPNKASPGVKMATVELYLFRIWDDVGEHRACEDGTVIGWDSRLWAITQAQARVQDYTLQCGLGHLRLKRSADNTTPPSTSQGSASTQKIVSTSSPLQLILTSIITGSLKSTTQVSASTTQATTTSNPAGLSTTTSNPSVTLSAPTQIPLTTTTTTNTITPANQAGSAFNNIITMSNASGLNMSPPTPASPMSYITTQTTQSTSTSAQSLSSNHTSHPIGTFETTVNHTTESSSTAPSVATQVTNQTAVLRTMTSNALFTEPFAVQCNFSQSCVNESSYYWMLVEVKGSNMTEEKIQIWFSDLFNESICSARVSTTGIETTSCHISENTEVRCEAKQNIQRTNCTVLLQLSQPVNTCILRRLVQNGTINPSIQIQLQGDVERVGKGLCPEHDITPPGGGFVHCTSPMSYDDVCKTQGPVNVTCAQGQIFAVILNESCEVSPSESYTTQVVPPRTSSESSATFPNITSPSVTRDWSLTNQTHTPVTPSTPLFTNTSSTQLNTTSLIFNTSINNTDNQTNTVSNYTASLPLNSTRDIVPPVNIASTPHYITTSVVSTTHTTHTTLNVTAALVHTTSTPHNITTSPVKTTETTINTTTSLVSTTDIALNVTTPPVNTTVQNLTYSVNTTVTPLNLTVTRLSSTNPTVSTTATSIDTTAATVTALDKTTTTLNTLIMPLNTTGMSLITTSMPPSQVETTTPPNTTAQISKTLTTTVRPLNATAAPHFSTAVPLISTALHHTIVTSFNTTVEVPNSTFTSEIVENATQSSTNSSQISGAESTTTTTFLPNTTLFNLTALLHLNATTPPLNTTQHTTTFTIHLNTTEQDNTTVFNTTLFSHNVTTLIENRTDLSIPNVTEVNVTLKITTNHKNTAHLNVSSPVLNTTTQYPHVTQYNTTTLFENATHSNNTSLAHTTESPSNVNESNTTQPLETTSELNTTAISYYTTQLLNVSTVETTDAETDTTTDTLEFNTTMYSFNFTTFNTTDVTYSNTTDSLFNTTQSNTTAFTINITLFNTTDAPLNETNFNGTDVNRSINSTETSNITLEFNTTVSPTVNITQFDITNTTQMHTTTFPTTENITSGPTNSTLEPVTTVSLLNTTQSNGTIENAFTENIITNTTTTINPINIPNNIPTNTTVISIVTNSSTAPTTAPSVIHPSSPQNSSTSTAEAPIIAPTPTTSKSNTTTFTTLPAVPTTPATTMATTTGATTKSPDAVASDLLNKTQNLASLNSTEVNQLVNQLENLISAPNISLELGRTVLSVINNFLNSSTDTVAASSNRLIKAVDNLGLKLVIRDQTENIVFDSLALTVTKVDGTNFGKTSFTIADPLNPQVTKGLQRQLRAVESSSPLAKITLPASLTENLSPEEKKIASRVQFTFFQKSIFFQDKTLSPEKLNSHILGSSVANLSIKNLRENVIFTLRNKQPVAGNYVASCVFWDFDKNGGLGGWNGNGCSVKNSSTENETVCSCNHLTSFAVLLDISRQGITDRLQATILTFITYIGCGVSAIFLSVTLITYLAFEKLRHDIPSKILIHLCFGLLLLNLVFLLDSWLALYKDAVGLCISTAFFLHYFLLVSFTWMGLEALHMYLAIVKVFNNFMSRYMLKFSLAGWGIPLVVVIIVIAINKDNYGLVSYGKFSDGTTDEFCWLNNNIAFYVAVVAYFCVIFVLNLAMFVVVMIHLRRIKRRNPHNNQYHSSLHDLRSIAGLTFLLGLTWGFAFFAWGPVNLAFTYLFAIFNSLQGFFIFVFHCALKESVRKQWRMYLCCGSLRLAENSEWSRTATQSNHTKKTSIMTADSGSHSVPRSSVSSDDSVPSQGIGSPVDDSVIMLGEANDDVIFNEMNSQIHS</sequence>
<evidence type="ECO:0000256" key="13">
    <source>
        <dbReference type="ARBA" id="ARBA00023224"/>
    </source>
</evidence>
<evidence type="ECO:0000256" key="5">
    <source>
        <dbReference type="ARBA" id="ARBA00022692"/>
    </source>
</evidence>
<feature type="region of interest" description="Disordered" evidence="17">
    <location>
        <begin position="287"/>
        <end position="312"/>
    </location>
</feature>
<dbReference type="GO" id="GO:0007189">
    <property type="term" value="P:adenylate cyclase-activating G protein-coupled receptor signaling pathway"/>
    <property type="evidence" value="ECO:0007669"/>
    <property type="project" value="TreeGrafter"/>
</dbReference>
<evidence type="ECO:0000256" key="6">
    <source>
        <dbReference type="ARBA" id="ARBA00022729"/>
    </source>
</evidence>
<keyword evidence="3" id="KW-1003">Cell membrane</keyword>
<evidence type="ECO:0000313" key="22">
    <source>
        <dbReference type="Ensembl" id="ENSCCRP00020047731.1"/>
    </source>
</evidence>
<evidence type="ECO:0000256" key="7">
    <source>
        <dbReference type="ARBA" id="ARBA00022989"/>
    </source>
</evidence>
<keyword evidence="12" id="KW-0325">Glycoprotein</keyword>
<organism evidence="22 23">
    <name type="scientific">Cyprinus carpio</name>
    <name type="common">Common carp</name>
    <dbReference type="NCBI Taxonomy" id="7962"/>
    <lineage>
        <taxon>Eukaryota</taxon>
        <taxon>Metazoa</taxon>
        <taxon>Chordata</taxon>
        <taxon>Craniata</taxon>
        <taxon>Vertebrata</taxon>
        <taxon>Euteleostomi</taxon>
        <taxon>Actinopterygii</taxon>
        <taxon>Neopterygii</taxon>
        <taxon>Teleostei</taxon>
        <taxon>Ostariophysi</taxon>
        <taxon>Cypriniformes</taxon>
        <taxon>Cyprinidae</taxon>
        <taxon>Cyprininae</taxon>
        <taxon>Cyprinus</taxon>
    </lineage>
</organism>
<feature type="transmembrane region" description="Helical" evidence="18">
    <location>
        <begin position="1720"/>
        <end position="1744"/>
    </location>
</feature>
<dbReference type="PRINTS" id="PR00249">
    <property type="entry name" value="GPCRSECRETIN"/>
</dbReference>
<comment type="subunit">
    <text evidence="16">Heterodimer of 2 chains generated by proteolytic processing; the large extracellular N-terminal fragment and the membrane-bound C-terminal fragment predominantly remain associated and non-covalently linked. Interacts with CFTR.</text>
</comment>
<evidence type="ECO:0000256" key="9">
    <source>
        <dbReference type="ARBA" id="ARBA00023136"/>
    </source>
</evidence>
<dbReference type="Pfam" id="PF01825">
    <property type="entry name" value="GPS"/>
    <property type="match status" value="1"/>
</dbReference>
<dbReference type="FunFam" id="2.60.220.50:FF:000003">
    <property type="entry name" value="adhesion G-protein coupled receptor G2 isoform X2"/>
    <property type="match status" value="1"/>
</dbReference>
<feature type="compositionally biased region" description="Polar residues" evidence="17">
    <location>
        <begin position="616"/>
        <end position="659"/>
    </location>
</feature>
<dbReference type="PROSITE" id="PS00650">
    <property type="entry name" value="G_PROTEIN_RECEP_F2_2"/>
    <property type="match status" value="1"/>
</dbReference>
<dbReference type="InterPro" id="IPR000203">
    <property type="entry name" value="GPS"/>
</dbReference>
<feature type="transmembrane region" description="Helical" evidence="18">
    <location>
        <begin position="1764"/>
        <end position="1786"/>
    </location>
</feature>
<dbReference type="Proteomes" id="UP000694701">
    <property type="component" value="Unplaced"/>
</dbReference>
<keyword evidence="8" id="KW-0297">G-protein coupled receptor</keyword>
<feature type="compositionally biased region" description="Low complexity" evidence="17">
    <location>
        <begin position="1339"/>
        <end position="1372"/>
    </location>
</feature>
<dbReference type="SUPFAM" id="SSF49899">
    <property type="entry name" value="Concanavalin A-like lectins/glucanases"/>
    <property type="match status" value="1"/>
</dbReference>
<evidence type="ECO:0000256" key="14">
    <source>
        <dbReference type="ARBA" id="ARBA00069918"/>
    </source>
</evidence>
<feature type="transmembrane region" description="Helical" evidence="18">
    <location>
        <begin position="1814"/>
        <end position="1842"/>
    </location>
</feature>
<dbReference type="Gene3D" id="1.20.1070.10">
    <property type="entry name" value="Rhodopsin 7-helix transmembrane proteins"/>
    <property type="match status" value="1"/>
</dbReference>
<evidence type="ECO:0000256" key="8">
    <source>
        <dbReference type="ARBA" id="ARBA00023040"/>
    </source>
</evidence>
<evidence type="ECO:0000256" key="2">
    <source>
        <dbReference type="ARBA" id="ARBA00007343"/>
    </source>
</evidence>
<evidence type="ECO:0000259" key="21">
    <source>
        <dbReference type="PROSITE" id="PS50261"/>
    </source>
</evidence>
<feature type="region of interest" description="Disordered" evidence="17">
    <location>
        <begin position="238"/>
        <end position="257"/>
    </location>
</feature>
<dbReference type="InterPro" id="IPR017983">
    <property type="entry name" value="GPCR_2_secretin-like_CS"/>
</dbReference>
<evidence type="ECO:0000256" key="16">
    <source>
        <dbReference type="ARBA" id="ARBA00093560"/>
    </source>
</evidence>
<dbReference type="Pfam" id="PF00002">
    <property type="entry name" value="7tm_2"/>
    <property type="match status" value="1"/>
</dbReference>
<dbReference type="PANTHER" id="PTHR12011">
    <property type="entry name" value="ADHESION G-PROTEIN COUPLED RECEPTOR"/>
    <property type="match status" value="1"/>
</dbReference>
<feature type="region of interest" description="Disordered" evidence="17">
    <location>
        <begin position="1313"/>
        <end position="1372"/>
    </location>
</feature>
<evidence type="ECO:0000256" key="11">
    <source>
        <dbReference type="ARBA" id="ARBA00023170"/>
    </source>
</evidence>
<evidence type="ECO:0000313" key="23">
    <source>
        <dbReference type="Proteomes" id="UP000694701"/>
    </source>
</evidence>
<evidence type="ECO:0000256" key="19">
    <source>
        <dbReference type="SAM" id="SignalP"/>
    </source>
</evidence>
<evidence type="ECO:0000256" key="10">
    <source>
        <dbReference type="ARBA" id="ARBA00023157"/>
    </source>
</evidence>
<feature type="transmembrane region" description="Helical" evidence="18">
    <location>
        <begin position="1659"/>
        <end position="1682"/>
    </location>
</feature>
<feature type="compositionally biased region" description="Polar residues" evidence="17">
    <location>
        <begin position="241"/>
        <end position="257"/>
    </location>
</feature>
<feature type="region of interest" description="Disordered" evidence="17">
    <location>
        <begin position="1073"/>
        <end position="1096"/>
    </location>
</feature>
<dbReference type="InterPro" id="IPR013320">
    <property type="entry name" value="ConA-like_dom_sf"/>
</dbReference>
<name>A0A8C2EZ31_CYPCA</name>
<dbReference type="FunFam" id="1.20.1070.10:FF:000043">
    <property type="entry name" value="adhesion G-protein coupled receptor G2 isoform X1"/>
    <property type="match status" value="1"/>
</dbReference>
<feature type="compositionally biased region" description="Polar residues" evidence="17">
    <location>
        <begin position="1940"/>
        <end position="1954"/>
    </location>
</feature>
<evidence type="ECO:0000256" key="17">
    <source>
        <dbReference type="SAM" id="MobiDB-lite"/>
    </source>
</evidence>
<dbReference type="InterPro" id="IPR017981">
    <property type="entry name" value="GPCR_2-like_7TM"/>
</dbReference>
<keyword evidence="4" id="KW-0597">Phosphoprotein</keyword>
<evidence type="ECO:0000256" key="18">
    <source>
        <dbReference type="SAM" id="Phobius"/>
    </source>
</evidence>
<dbReference type="Gene3D" id="2.60.220.50">
    <property type="match status" value="1"/>
</dbReference>
<dbReference type="Ensembl" id="ENSCCRT00020052016.1">
    <property type="protein sequence ID" value="ENSCCRP00020047731.1"/>
    <property type="gene ID" value="ENSCCRG00020021204.1"/>
</dbReference>
<evidence type="ECO:0000256" key="4">
    <source>
        <dbReference type="ARBA" id="ARBA00022553"/>
    </source>
</evidence>
<dbReference type="SUPFAM" id="SSF81321">
    <property type="entry name" value="Family A G protein-coupled receptor-like"/>
    <property type="match status" value="1"/>
</dbReference>
<dbReference type="SMART" id="SM00303">
    <property type="entry name" value="GPS"/>
    <property type="match status" value="1"/>
</dbReference>
<dbReference type="GO" id="GO:0004930">
    <property type="term" value="F:G protein-coupled receptor activity"/>
    <property type="evidence" value="ECO:0007669"/>
    <property type="project" value="UniProtKB-KW"/>
</dbReference>
<feature type="region of interest" description="Disordered" evidence="17">
    <location>
        <begin position="1940"/>
        <end position="1982"/>
    </location>
</feature>
<evidence type="ECO:0000256" key="1">
    <source>
        <dbReference type="ARBA" id="ARBA00004424"/>
    </source>
</evidence>
<keyword evidence="10" id="KW-1015">Disulfide bond</keyword>
<accession>A0A8C2EZ31</accession>
<dbReference type="PANTHER" id="PTHR12011:SF264">
    <property type="entry name" value="ADHESION G-PROTEIN COUPLED RECEPTOR G2"/>
    <property type="match status" value="1"/>
</dbReference>
<feature type="signal peptide" evidence="19">
    <location>
        <begin position="1"/>
        <end position="36"/>
    </location>
</feature>
<dbReference type="GO" id="GO:0016324">
    <property type="term" value="C:apical plasma membrane"/>
    <property type="evidence" value="ECO:0007669"/>
    <property type="project" value="UniProtKB-SubCell"/>
</dbReference>
<feature type="transmembrane region" description="Helical" evidence="18">
    <location>
        <begin position="1889"/>
        <end position="1912"/>
    </location>
</feature>
<feature type="compositionally biased region" description="Polar residues" evidence="17">
    <location>
        <begin position="1320"/>
        <end position="1332"/>
    </location>
</feature>
<feature type="transmembrane region" description="Helical" evidence="18">
    <location>
        <begin position="1694"/>
        <end position="1714"/>
    </location>
</feature>